<keyword evidence="4 7" id="KW-0067">ATP-binding</keyword>
<comment type="similarity">
    <text evidence="1 7 8">Belongs to the chaperonin (HSP60) family.</text>
</comment>
<comment type="caution">
    <text evidence="10">The sequence shown here is derived from an EMBL/GenBank/DDBJ whole genome shotgun (WGS) entry which is preliminary data.</text>
</comment>
<dbReference type="HAMAP" id="MF_00600">
    <property type="entry name" value="CH60"/>
    <property type="match status" value="1"/>
</dbReference>
<keyword evidence="3 7" id="KW-0547">Nucleotide-binding</keyword>
<dbReference type="NCBIfam" id="NF000592">
    <property type="entry name" value="PRK00013.1"/>
    <property type="match status" value="1"/>
</dbReference>
<dbReference type="Gene3D" id="3.50.7.10">
    <property type="entry name" value="GroEL"/>
    <property type="match status" value="1"/>
</dbReference>
<keyword evidence="11" id="KW-1185">Reference proteome</keyword>
<dbReference type="EC" id="5.6.1.7" evidence="7"/>
<accession>A0ABX4MEW9</accession>
<dbReference type="PRINTS" id="PR00298">
    <property type="entry name" value="CHAPERONIN60"/>
</dbReference>
<dbReference type="Pfam" id="PF00118">
    <property type="entry name" value="Cpn60_TCP1"/>
    <property type="match status" value="1"/>
</dbReference>
<dbReference type="NCBIfam" id="NF009487">
    <property type="entry name" value="PRK12849.1"/>
    <property type="match status" value="1"/>
</dbReference>
<dbReference type="SUPFAM" id="SSF52029">
    <property type="entry name" value="GroEL apical domain-like"/>
    <property type="match status" value="1"/>
</dbReference>
<feature type="binding site" evidence="7">
    <location>
        <position position="500"/>
    </location>
    <ligand>
        <name>ATP</name>
        <dbReference type="ChEBI" id="CHEBI:30616"/>
    </ligand>
</feature>
<feature type="binding site" evidence="7">
    <location>
        <position position="420"/>
    </location>
    <ligand>
        <name>ATP</name>
        <dbReference type="ChEBI" id="CHEBI:30616"/>
    </ligand>
</feature>
<dbReference type="CDD" id="cd03344">
    <property type="entry name" value="GroEL"/>
    <property type="match status" value="1"/>
</dbReference>
<keyword evidence="5 7" id="KW-0143">Chaperone</keyword>
<dbReference type="InterPro" id="IPR001844">
    <property type="entry name" value="Cpn60/GroEL"/>
</dbReference>
<keyword evidence="6 7" id="KW-0413">Isomerase</keyword>
<comment type="subunit">
    <text evidence="7 9">Forms a cylinder of 14 subunits composed of two heptameric rings stacked back-to-back. Interacts with the co-chaperonin GroES.</text>
</comment>
<comment type="caution">
    <text evidence="7">Lacks conserved residue(s) required for the propagation of feature annotation.</text>
</comment>
<evidence type="ECO:0000256" key="8">
    <source>
        <dbReference type="RuleBase" id="RU000418"/>
    </source>
</evidence>
<dbReference type="InterPro" id="IPR027410">
    <property type="entry name" value="TCP-1-like_intermed_sf"/>
</dbReference>
<evidence type="ECO:0000256" key="5">
    <source>
        <dbReference type="ARBA" id="ARBA00023186"/>
    </source>
</evidence>
<reference evidence="10" key="1">
    <citation type="submission" date="2017-09" db="EMBL/GenBank/DDBJ databases">
        <authorList>
            <person name="Campbell M.A."/>
            <person name="Lukasik P."/>
            <person name="Simon C."/>
            <person name="McCutcheon J.P."/>
        </authorList>
    </citation>
    <scope>NUCLEOTIDE SEQUENCE [LARGE SCALE GENOMIC DNA]</scope>
    <source>
        <strain evidence="10">MAGNEO</strain>
    </source>
</reference>
<dbReference type="Proteomes" id="UP000228684">
    <property type="component" value="Unassembled WGS sequence"/>
</dbReference>
<dbReference type="InterPro" id="IPR002423">
    <property type="entry name" value="Cpn60/GroEL/TCP-1"/>
</dbReference>
<dbReference type="InterPro" id="IPR027409">
    <property type="entry name" value="GroEL-like_apical_dom_sf"/>
</dbReference>
<dbReference type="NCBIfam" id="NF009488">
    <property type="entry name" value="PRK12850.1"/>
    <property type="match status" value="1"/>
</dbReference>
<proteinExistence type="inferred from homology"/>
<evidence type="ECO:0000256" key="4">
    <source>
        <dbReference type="ARBA" id="ARBA00022840"/>
    </source>
</evidence>
<feature type="binding site" evidence="7">
    <location>
        <begin position="35"/>
        <end position="38"/>
    </location>
    <ligand>
        <name>ATP</name>
        <dbReference type="ChEBI" id="CHEBI:30616"/>
    </ligand>
</feature>
<evidence type="ECO:0000313" key="11">
    <source>
        <dbReference type="Proteomes" id="UP000228684"/>
    </source>
</evidence>
<feature type="binding site" evidence="7">
    <location>
        <begin position="92"/>
        <end position="96"/>
    </location>
    <ligand>
        <name>ATP</name>
        <dbReference type="ChEBI" id="CHEBI:30616"/>
    </ligand>
</feature>
<dbReference type="EMBL" id="NXGM01000109">
    <property type="protein sequence ID" value="PIM95033.1"/>
    <property type="molecule type" value="Genomic_DNA"/>
</dbReference>
<evidence type="ECO:0000256" key="7">
    <source>
        <dbReference type="HAMAP-Rule" id="MF_00600"/>
    </source>
</evidence>
<evidence type="ECO:0000256" key="6">
    <source>
        <dbReference type="ARBA" id="ARBA00023235"/>
    </source>
</evidence>
<dbReference type="SUPFAM" id="SSF54849">
    <property type="entry name" value="GroEL-intermediate domain like"/>
    <property type="match status" value="2"/>
</dbReference>
<organism evidence="10 11">
    <name type="scientific">Candidatus Hodgkinia cicadicola</name>
    <dbReference type="NCBI Taxonomy" id="573658"/>
    <lineage>
        <taxon>Bacteria</taxon>
        <taxon>Pseudomonadati</taxon>
        <taxon>Pseudomonadota</taxon>
        <taxon>Alphaproteobacteria</taxon>
        <taxon>Hyphomicrobiales</taxon>
        <taxon>Candidatus Hodgkinia</taxon>
    </lineage>
</organism>
<protein>
    <recommendedName>
        <fullName evidence="7">Chaperonin GroEL</fullName>
        <ecNumber evidence="7">5.6.1.7</ecNumber>
    </recommendedName>
    <alternativeName>
        <fullName evidence="7">60 kDa chaperonin</fullName>
    </alternativeName>
    <alternativeName>
        <fullName evidence="7">Chaperonin-60</fullName>
        <shortName evidence="7">Cpn60</shortName>
    </alternativeName>
</protein>
<evidence type="ECO:0000313" key="10">
    <source>
        <dbReference type="EMBL" id="PIM95033.1"/>
    </source>
</evidence>
<sequence>MYRMRLMNNNIVFGKEARDGILEGINIVSNVVKVTLGPNGRNVVIDKADGLPRVTKDGVTVAREINLNGGLENIGAKMLKEVAIKTNDVVGDGTTTATILTQMMVNEGLKAINSGANPIDVRKGMAIAVEEVVRILHEHSRKVLGLEEIIHVGTIAANGDRRIGLDIGEALQRVGNDGIVTVEETKSLESGLELVDGMRFDRGYVSRYFLPNQTETTCDFEHPYVLVCDEKITSIKSVLPVLEIISGTNNSLIIIAEDIEGEALMTLLLNKLRGKLKIVGVKSPGFGDRKQQMLEDISLLTGAQIIGCSLGSKLEDITISQLGKAARVVVDKDTTTIIDGLGDKIELRNKIKQLKKQWDDTESEYEKEKLHERLARLTGGIAMIKVGGSTEIEIKEKKDRVEDALNATRSAINDGIIAGGGTALFWISKKINIELSNKDQQIGFNIIKESLTTPIKQIIINSGMNPDPILKNIETTNKIAYGYDVRGMEYGDLIVSGIIDPVKVVEMALKEASSVAGLVLTTEVAIINKPKPTERSDSQESSDV</sequence>
<feature type="binding site" evidence="7">
    <location>
        <position position="56"/>
    </location>
    <ligand>
        <name>ATP</name>
        <dbReference type="ChEBI" id="CHEBI:30616"/>
    </ligand>
</feature>
<name>A0ABX4MEW9_9HYPH</name>
<comment type="subcellular location">
    <subcellularLocation>
        <location evidence="7">Cytoplasm</location>
    </subcellularLocation>
</comment>
<dbReference type="SUPFAM" id="SSF48592">
    <property type="entry name" value="GroEL equatorial domain-like"/>
    <property type="match status" value="1"/>
</dbReference>
<dbReference type="Gene3D" id="3.30.260.10">
    <property type="entry name" value="TCP-1-like chaperonin intermediate domain"/>
    <property type="match status" value="1"/>
</dbReference>
<dbReference type="NCBIfam" id="TIGR02348">
    <property type="entry name" value="GroEL"/>
    <property type="match status" value="1"/>
</dbReference>
<dbReference type="InterPro" id="IPR027413">
    <property type="entry name" value="GROEL-like_equatorial_sf"/>
</dbReference>
<evidence type="ECO:0000256" key="3">
    <source>
        <dbReference type="ARBA" id="ARBA00022741"/>
    </source>
</evidence>
<dbReference type="NCBIfam" id="NF009489">
    <property type="entry name" value="PRK12851.1"/>
    <property type="match status" value="1"/>
</dbReference>
<evidence type="ECO:0000256" key="1">
    <source>
        <dbReference type="ARBA" id="ARBA00006607"/>
    </source>
</evidence>
<dbReference type="Gene3D" id="1.10.560.10">
    <property type="entry name" value="GroEL-like equatorial domain"/>
    <property type="match status" value="1"/>
</dbReference>
<dbReference type="PANTHER" id="PTHR45633">
    <property type="entry name" value="60 KDA HEAT SHOCK PROTEIN, MITOCHONDRIAL"/>
    <property type="match status" value="1"/>
</dbReference>
<keyword evidence="2 7" id="KW-0963">Cytoplasm</keyword>
<gene>
    <name evidence="7 10" type="primary">groL</name>
    <name evidence="7" type="synonym">groEL</name>
    <name evidence="10" type="ORF">magneo_273</name>
</gene>
<comment type="function">
    <text evidence="7 9">Together with its co-chaperonin GroES, plays an essential role in assisting protein folding. The GroEL-GroES system forms a nano-cage that allows encapsulation of the non-native substrate proteins and provides a physical environment optimized to promote and accelerate protein folding.</text>
</comment>
<evidence type="ECO:0000256" key="9">
    <source>
        <dbReference type="RuleBase" id="RU000419"/>
    </source>
</evidence>
<evidence type="ECO:0000256" key="2">
    <source>
        <dbReference type="ARBA" id="ARBA00022490"/>
    </source>
</evidence>